<proteinExistence type="predicted"/>
<dbReference type="Proteomes" id="UP000299102">
    <property type="component" value="Unassembled WGS sequence"/>
</dbReference>
<reference evidence="1 2" key="1">
    <citation type="journal article" date="2019" name="Commun. Biol.">
        <title>The bagworm genome reveals a unique fibroin gene that provides high tensile strength.</title>
        <authorList>
            <person name="Kono N."/>
            <person name="Nakamura H."/>
            <person name="Ohtoshi R."/>
            <person name="Tomita M."/>
            <person name="Numata K."/>
            <person name="Arakawa K."/>
        </authorList>
    </citation>
    <scope>NUCLEOTIDE SEQUENCE [LARGE SCALE GENOMIC DNA]</scope>
</reference>
<sequence length="93" mass="10405">MFYICQSSRINTKFLGRGFVVEEQIRGSAVGCVLHVTACRPQDALEWAHLQSSYFQNTHVNGFPAVQLRAASAPTRSLVDETLCAWTFEITLL</sequence>
<organism evidence="1 2">
    <name type="scientific">Eumeta variegata</name>
    <name type="common">Bagworm moth</name>
    <name type="synonym">Eumeta japonica</name>
    <dbReference type="NCBI Taxonomy" id="151549"/>
    <lineage>
        <taxon>Eukaryota</taxon>
        <taxon>Metazoa</taxon>
        <taxon>Ecdysozoa</taxon>
        <taxon>Arthropoda</taxon>
        <taxon>Hexapoda</taxon>
        <taxon>Insecta</taxon>
        <taxon>Pterygota</taxon>
        <taxon>Neoptera</taxon>
        <taxon>Endopterygota</taxon>
        <taxon>Lepidoptera</taxon>
        <taxon>Glossata</taxon>
        <taxon>Ditrysia</taxon>
        <taxon>Tineoidea</taxon>
        <taxon>Psychidae</taxon>
        <taxon>Oiketicinae</taxon>
        <taxon>Eumeta</taxon>
    </lineage>
</organism>
<dbReference type="AlphaFoldDB" id="A0A4C1SFM7"/>
<evidence type="ECO:0000313" key="2">
    <source>
        <dbReference type="Proteomes" id="UP000299102"/>
    </source>
</evidence>
<keyword evidence="2" id="KW-1185">Reference proteome</keyword>
<accession>A0A4C1SFM7</accession>
<protein>
    <submittedName>
        <fullName evidence="1">Uncharacterized protein</fullName>
    </submittedName>
</protein>
<gene>
    <name evidence="1" type="ORF">EVAR_77014_1</name>
</gene>
<comment type="caution">
    <text evidence="1">The sequence shown here is derived from an EMBL/GenBank/DDBJ whole genome shotgun (WGS) entry which is preliminary data.</text>
</comment>
<dbReference type="EMBL" id="BGZK01000006">
    <property type="protein sequence ID" value="GBP00814.1"/>
    <property type="molecule type" value="Genomic_DNA"/>
</dbReference>
<name>A0A4C1SFM7_EUMVA</name>
<evidence type="ECO:0000313" key="1">
    <source>
        <dbReference type="EMBL" id="GBP00814.1"/>
    </source>
</evidence>